<dbReference type="InterPro" id="IPR003593">
    <property type="entry name" value="AAA+_ATPase"/>
</dbReference>
<feature type="domain" description="ABC transporter" evidence="4">
    <location>
        <begin position="6"/>
        <end position="247"/>
    </location>
</feature>
<evidence type="ECO:0000313" key="5">
    <source>
        <dbReference type="EMBL" id="GGE28372.1"/>
    </source>
</evidence>
<dbReference type="RefSeq" id="WP_188407813.1">
    <property type="nucleotide sequence ID" value="NZ_BMCP01000001.1"/>
</dbReference>
<protein>
    <submittedName>
        <fullName evidence="5">ABC transporter ATP-binding protein</fullName>
    </submittedName>
</protein>
<dbReference type="InterPro" id="IPR027417">
    <property type="entry name" value="P-loop_NTPase"/>
</dbReference>
<reference evidence="5" key="1">
    <citation type="journal article" date="2014" name="Int. J. Syst. Evol. Microbiol.">
        <title>Complete genome sequence of Corynebacterium casei LMG S-19264T (=DSM 44701T), isolated from a smear-ripened cheese.</title>
        <authorList>
            <consortium name="US DOE Joint Genome Institute (JGI-PGF)"/>
            <person name="Walter F."/>
            <person name="Albersmeier A."/>
            <person name="Kalinowski J."/>
            <person name="Ruckert C."/>
        </authorList>
    </citation>
    <scope>NUCLEOTIDE SEQUENCE</scope>
    <source>
        <strain evidence="5">CCM 7684</strain>
    </source>
</reference>
<dbReference type="AlphaFoldDB" id="A0A8J2YEF9"/>
<accession>A0A8J2YEF9</accession>
<dbReference type="SUPFAM" id="SSF52540">
    <property type="entry name" value="P-loop containing nucleoside triphosphate hydrolases"/>
    <property type="match status" value="1"/>
</dbReference>
<dbReference type="SMART" id="SM00382">
    <property type="entry name" value="AAA"/>
    <property type="match status" value="1"/>
</dbReference>
<evidence type="ECO:0000313" key="6">
    <source>
        <dbReference type="Proteomes" id="UP000602745"/>
    </source>
</evidence>
<dbReference type="EMBL" id="BMCP01000001">
    <property type="protein sequence ID" value="GGE28372.1"/>
    <property type="molecule type" value="Genomic_DNA"/>
</dbReference>
<dbReference type="Gene3D" id="3.40.50.300">
    <property type="entry name" value="P-loop containing nucleotide triphosphate hydrolases"/>
    <property type="match status" value="1"/>
</dbReference>
<dbReference type="Proteomes" id="UP000602745">
    <property type="component" value="Unassembled WGS sequence"/>
</dbReference>
<proteinExistence type="predicted"/>
<dbReference type="GO" id="GO:0005524">
    <property type="term" value="F:ATP binding"/>
    <property type="evidence" value="ECO:0007669"/>
    <property type="project" value="UniProtKB-KW"/>
</dbReference>
<dbReference type="InterPro" id="IPR003439">
    <property type="entry name" value="ABC_transporter-like_ATP-bd"/>
</dbReference>
<keyword evidence="1" id="KW-0813">Transport</keyword>
<dbReference type="PROSITE" id="PS50893">
    <property type="entry name" value="ABC_TRANSPORTER_2"/>
    <property type="match status" value="1"/>
</dbReference>
<evidence type="ECO:0000256" key="2">
    <source>
        <dbReference type="ARBA" id="ARBA00022741"/>
    </source>
</evidence>
<organism evidence="5 6">
    <name type="scientific">Agaricicola taiwanensis</name>
    <dbReference type="NCBI Taxonomy" id="591372"/>
    <lineage>
        <taxon>Bacteria</taxon>
        <taxon>Pseudomonadati</taxon>
        <taxon>Pseudomonadota</taxon>
        <taxon>Alphaproteobacteria</taxon>
        <taxon>Rhodobacterales</taxon>
        <taxon>Paracoccaceae</taxon>
        <taxon>Agaricicola</taxon>
    </lineage>
</organism>
<dbReference type="Pfam" id="PF00005">
    <property type="entry name" value="ABC_tran"/>
    <property type="match status" value="1"/>
</dbReference>
<sequence>MTTPLLKAENLQVAFAGVKAADGVNLEIAEGEFLAIIGPNGSGKTTFLNLCTGYIRPLAGEVFLDGRPITRLAPRTIARQGIARAFQIPQLFTDQRLIDNLMLAVAARRGIWDAFRPLDRRTHRDEAMQLLSMVGLEDVAEQSAATLPEGLRKLADIAIAFALKPRLLLLDEPTSGVSAIERFGLMETLMTALRQARVTALFVEHDMEVVERYADRVVVWDQGRVMADGKPDIVLKDPRVLQNVVGVA</sequence>
<evidence type="ECO:0000256" key="1">
    <source>
        <dbReference type="ARBA" id="ARBA00022448"/>
    </source>
</evidence>
<name>A0A8J2YEF9_9RHOB</name>
<keyword evidence="2" id="KW-0547">Nucleotide-binding</keyword>
<keyword evidence="6" id="KW-1185">Reference proteome</keyword>
<evidence type="ECO:0000256" key="3">
    <source>
        <dbReference type="ARBA" id="ARBA00022840"/>
    </source>
</evidence>
<dbReference type="GO" id="GO:0016887">
    <property type="term" value="F:ATP hydrolysis activity"/>
    <property type="evidence" value="ECO:0007669"/>
    <property type="project" value="InterPro"/>
</dbReference>
<keyword evidence="3 5" id="KW-0067">ATP-binding</keyword>
<dbReference type="PANTHER" id="PTHR45772:SF9">
    <property type="entry name" value="CONSERVED COMPONENT OF ABC TRANSPORTER FOR NATURAL AMINO ACIDS"/>
    <property type="match status" value="1"/>
</dbReference>
<dbReference type="CDD" id="cd03219">
    <property type="entry name" value="ABC_Mj1267_LivG_branched"/>
    <property type="match status" value="1"/>
</dbReference>
<gene>
    <name evidence="5" type="ORF">GCM10007276_01960</name>
</gene>
<dbReference type="GO" id="GO:0005886">
    <property type="term" value="C:plasma membrane"/>
    <property type="evidence" value="ECO:0007669"/>
    <property type="project" value="TreeGrafter"/>
</dbReference>
<dbReference type="PANTHER" id="PTHR45772">
    <property type="entry name" value="CONSERVED COMPONENT OF ABC TRANSPORTER FOR NATURAL AMINO ACIDS-RELATED"/>
    <property type="match status" value="1"/>
</dbReference>
<dbReference type="InterPro" id="IPR051120">
    <property type="entry name" value="ABC_AA/LPS_Transport"/>
</dbReference>
<evidence type="ECO:0000259" key="4">
    <source>
        <dbReference type="PROSITE" id="PS50893"/>
    </source>
</evidence>
<comment type="caution">
    <text evidence="5">The sequence shown here is derived from an EMBL/GenBank/DDBJ whole genome shotgun (WGS) entry which is preliminary data.</text>
</comment>
<reference evidence="5" key="2">
    <citation type="submission" date="2020-09" db="EMBL/GenBank/DDBJ databases">
        <authorList>
            <person name="Sun Q."/>
            <person name="Sedlacek I."/>
        </authorList>
    </citation>
    <scope>NUCLEOTIDE SEQUENCE</scope>
    <source>
        <strain evidence="5">CCM 7684</strain>
    </source>
</reference>